<reference evidence="3 4" key="1">
    <citation type="submission" date="2020-06" db="EMBL/GenBank/DDBJ databases">
        <title>Transcriptomic and genomic resources for Thalictrum thalictroides and T. hernandezii: Facilitating candidate gene discovery in an emerging model plant lineage.</title>
        <authorList>
            <person name="Arias T."/>
            <person name="Riano-Pachon D.M."/>
            <person name="Di Stilio V.S."/>
        </authorList>
    </citation>
    <scope>NUCLEOTIDE SEQUENCE [LARGE SCALE GENOMIC DNA]</scope>
    <source>
        <strain evidence="4">cv. WT478/WT964</strain>
        <tissue evidence="3">Leaves</tissue>
    </source>
</reference>
<evidence type="ECO:0000256" key="2">
    <source>
        <dbReference type="ARBA" id="ARBA00022679"/>
    </source>
</evidence>
<dbReference type="EMBL" id="JABWDY010030816">
    <property type="protein sequence ID" value="KAF5185343.1"/>
    <property type="molecule type" value="Genomic_DNA"/>
</dbReference>
<dbReference type="OrthoDB" id="419617at2759"/>
<dbReference type="InterPro" id="IPR050078">
    <property type="entry name" value="Ribosomal_L11_MeTrfase_PrmA"/>
</dbReference>
<proteinExistence type="predicted"/>
<evidence type="ECO:0000256" key="1">
    <source>
        <dbReference type="ARBA" id="ARBA00022603"/>
    </source>
</evidence>
<comment type="caution">
    <text evidence="3">The sequence shown here is derived from an EMBL/GenBank/DDBJ whole genome shotgun (WGS) entry which is preliminary data.</text>
</comment>
<dbReference type="GO" id="GO:0032259">
    <property type="term" value="P:methylation"/>
    <property type="evidence" value="ECO:0007669"/>
    <property type="project" value="UniProtKB-KW"/>
</dbReference>
<keyword evidence="1 3" id="KW-0489">Methyltransferase</keyword>
<protein>
    <submittedName>
        <fullName evidence="3">Ribosomal l11 methyltransferase</fullName>
    </submittedName>
</protein>
<evidence type="ECO:0000313" key="4">
    <source>
        <dbReference type="Proteomes" id="UP000554482"/>
    </source>
</evidence>
<dbReference type="PANTHER" id="PTHR43648:SF1">
    <property type="entry name" value="ELECTRON TRANSFER FLAVOPROTEIN BETA SUBUNIT LYSINE METHYLTRANSFERASE"/>
    <property type="match status" value="1"/>
</dbReference>
<sequence>IFCRKHVSDMLSEALLCFGASSTSIDEPDKSKDEDEICINSIFTEDQDVSTCISHAADSIGLKEMPSYEVINNEKYEWIKKAKARRQFKVLRLGGGSQDEPRQASVGG</sequence>
<keyword evidence="2 3" id="KW-0808">Transferase</keyword>
<keyword evidence="4" id="KW-1185">Reference proteome</keyword>
<evidence type="ECO:0000313" key="3">
    <source>
        <dbReference type="EMBL" id="KAF5185343.1"/>
    </source>
</evidence>
<name>A0A7J6VK95_THATH</name>
<dbReference type="GO" id="GO:0005739">
    <property type="term" value="C:mitochondrion"/>
    <property type="evidence" value="ECO:0007669"/>
    <property type="project" value="TreeGrafter"/>
</dbReference>
<gene>
    <name evidence="3" type="ORF">FRX31_025070</name>
</gene>
<dbReference type="AlphaFoldDB" id="A0A7J6VK95"/>
<dbReference type="Proteomes" id="UP000554482">
    <property type="component" value="Unassembled WGS sequence"/>
</dbReference>
<dbReference type="GO" id="GO:0016279">
    <property type="term" value="F:protein-lysine N-methyltransferase activity"/>
    <property type="evidence" value="ECO:0007669"/>
    <property type="project" value="TreeGrafter"/>
</dbReference>
<dbReference type="PANTHER" id="PTHR43648">
    <property type="entry name" value="ELECTRON TRANSFER FLAVOPROTEIN BETA SUBUNIT LYSINE METHYLTRANSFERASE"/>
    <property type="match status" value="1"/>
</dbReference>
<organism evidence="3 4">
    <name type="scientific">Thalictrum thalictroides</name>
    <name type="common">Rue-anemone</name>
    <name type="synonym">Anemone thalictroides</name>
    <dbReference type="NCBI Taxonomy" id="46969"/>
    <lineage>
        <taxon>Eukaryota</taxon>
        <taxon>Viridiplantae</taxon>
        <taxon>Streptophyta</taxon>
        <taxon>Embryophyta</taxon>
        <taxon>Tracheophyta</taxon>
        <taxon>Spermatophyta</taxon>
        <taxon>Magnoliopsida</taxon>
        <taxon>Ranunculales</taxon>
        <taxon>Ranunculaceae</taxon>
        <taxon>Thalictroideae</taxon>
        <taxon>Thalictrum</taxon>
    </lineage>
</organism>
<feature type="non-terminal residue" evidence="3">
    <location>
        <position position="1"/>
    </location>
</feature>
<accession>A0A7J6VK95</accession>